<comment type="caution">
    <text evidence="1">The sequence shown here is derived from an EMBL/GenBank/DDBJ whole genome shotgun (WGS) entry which is preliminary data.</text>
</comment>
<gene>
    <name evidence="1" type="ORF">GCM10008957_56110</name>
</gene>
<name>A0A918FIT5_9DEIO</name>
<dbReference type="Proteomes" id="UP000603865">
    <property type="component" value="Unassembled WGS sequence"/>
</dbReference>
<dbReference type="EMBL" id="BMQL01000104">
    <property type="protein sequence ID" value="GGR40389.1"/>
    <property type="molecule type" value="Genomic_DNA"/>
</dbReference>
<dbReference type="AlphaFoldDB" id="A0A918FIT5"/>
<proteinExistence type="predicted"/>
<reference evidence="1" key="2">
    <citation type="submission" date="2020-09" db="EMBL/GenBank/DDBJ databases">
        <authorList>
            <person name="Sun Q."/>
            <person name="Ohkuma M."/>
        </authorList>
    </citation>
    <scope>NUCLEOTIDE SEQUENCE</scope>
    <source>
        <strain evidence="1">JCM 31311</strain>
    </source>
</reference>
<sequence>MCLAGLLPPQPSGEVTSSVWWSAAGLVAAHPGEVIVFGNAPRSTPLQICDRKHLDCTTAVVRGQSVRVEGVLSGGRLSATAIHRLPRLVTPRRWARWGRWL</sequence>
<evidence type="ECO:0000313" key="2">
    <source>
        <dbReference type="Proteomes" id="UP000603865"/>
    </source>
</evidence>
<accession>A0A918FIT5</accession>
<keyword evidence="2" id="KW-1185">Reference proteome</keyword>
<protein>
    <submittedName>
        <fullName evidence="1">Uncharacterized protein</fullName>
    </submittedName>
</protein>
<evidence type="ECO:0000313" key="1">
    <source>
        <dbReference type="EMBL" id="GGR40389.1"/>
    </source>
</evidence>
<organism evidence="1 2">
    <name type="scientific">Deinococcus ruber</name>
    <dbReference type="NCBI Taxonomy" id="1848197"/>
    <lineage>
        <taxon>Bacteria</taxon>
        <taxon>Thermotogati</taxon>
        <taxon>Deinococcota</taxon>
        <taxon>Deinococci</taxon>
        <taxon>Deinococcales</taxon>
        <taxon>Deinococcaceae</taxon>
        <taxon>Deinococcus</taxon>
    </lineage>
</organism>
<reference evidence="1" key="1">
    <citation type="journal article" date="2014" name="Int. J. Syst. Evol. Microbiol.">
        <title>Complete genome sequence of Corynebacterium casei LMG S-19264T (=DSM 44701T), isolated from a smear-ripened cheese.</title>
        <authorList>
            <consortium name="US DOE Joint Genome Institute (JGI-PGF)"/>
            <person name="Walter F."/>
            <person name="Albersmeier A."/>
            <person name="Kalinowski J."/>
            <person name="Ruckert C."/>
        </authorList>
    </citation>
    <scope>NUCLEOTIDE SEQUENCE</scope>
    <source>
        <strain evidence="1">JCM 31311</strain>
    </source>
</reference>